<dbReference type="InterPro" id="IPR029065">
    <property type="entry name" value="Enolase_C-like"/>
</dbReference>
<evidence type="ECO:0000313" key="5">
    <source>
        <dbReference type="EMBL" id="MBY4638399.1"/>
    </source>
</evidence>
<dbReference type="InterPro" id="IPR034593">
    <property type="entry name" value="DgoD-like"/>
</dbReference>
<protein>
    <recommendedName>
        <fullName evidence="3">glucarate dehydratase</fullName>
        <ecNumber evidence="3">4.2.1.40</ecNumber>
    </recommendedName>
</protein>
<organism evidence="5 6">
    <name type="scientific">Sphingopyxis jiangsuensis</name>
    <dbReference type="NCBI Taxonomy" id="2871171"/>
    <lineage>
        <taxon>Bacteria</taxon>
        <taxon>Pseudomonadati</taxon>
        <taxon>Pseudomonadota</taxon>
        <taxon>Alphaproteobacteria</taxon>
        <taxon>Sphingomonadales</taxon>
        <taxon>Sphingomonadaceae</taxon>
        <taxon>Sphingopyxis</taxon>
    </lineage>
</organism>
<keyword evidence="6" id="KW-1185">Reference proteome</keyword>
<dbReference type="InterPro" id="IPR013342">
    <property type="entry name" value="Mandelate_racemase_C"/>
</dbReference>
<dbReference type="Pfam" id="PF02746">
    <property type="entry name" value="MR_MLE_N"/>
    <property type="match status" value="1"/>
</dbReference>
<dbReference type="PANTHER" id="PTHR48080">
    <property type="entry name" value="D-GALACTONATE DEHYDRATASE-RELATED"/>
    <property type="match status" value="1"/>
</dbReference>
<dbReference type="RefSeq" id="WP_222137320.1">
    <property type="nucleotide sequence ID" value="NZ_JAILXK010000002.1"/>
</dbReference>
<evidence type="ECO:0000313" key="6">
    <source>
        <dbReference type="Proteomes" id="UP001166571"/>
    </source>
</evidence>
<dbReference type="SFLD" id="SFLDS00001">
    <property type="entry name" value="Enolase"/>
    <property type="match status" value="1"/>
</dbReference>
<dbReference type="InterPro" id="IPR013341">
    <property type="entry name" value="Mandelate_racemase_N_dom"/>
</dbReference>
<proteinExistence type="predicted"/>
<dbReference type="Pfam" id="PF13378">
    <property type="entry name" value="MR_MLE_C"/>
    <property type="match status" value="1"/>
</dbReference>
<comment type="pathway">
    <text evidence="2">Carbohydrate acid metabolism; D-glucarate degradation; 2,5-dioxopentanoate from D-glucarate: step 1/2.</text>
</comment>
<dbReference type="EMBL" id="JAILXK010000002">
    <property type="protein sequence ID" value="MBY4638399.1"/>
    <property type="molecule type" value="Genomic_DNA"/>
</dbReference>
<dbReference type="Proteomes" id="UP001166571">
    <property type="component" value="Unassembled WGS sequence"/>
</dbReference>
<gene>
    <name evidence="5" type="ORF">K5P26_14745</name>
</gene>
<dbReference type="PANTHER" id="PTHR48080:SF4">
    <property type="entry name" value="GLUCARATE DEHYDRATASE"/>
    <property type="match status" value="1"/>
</dbReference>
<dbReference type="SUPFAM" id="SSF51604">
    <property type="entry name" value="Enolase C-terminal domain-like"/>
    <property type="match status" value="1"/>
</dbReference>
<dbReference type="Gene3D" id="3.30.390.10">
    <property type="entry name" value="Enolase-like, N-terminal domain"/>
    <property type="match status" value="1"/>
</dbReference>
<dbReference type="Gene3D" id="3.20.20.120">
    <property type="entry name" value="Enolase-like C-terminal domain"/>
    <property type="match status" value="1"/>
</dbReference>
<sequence>MALGQTLLLASRLPGRDPMQRELIFDEFKRALRQYDHMGHGIIDIALWDLAGKMLGASVSTLLGGWRSRLKAYASTAHGDRAGGLSSPSDYVNFAEHCYSLGYRGFKMHGWYEGNVAEEAETVRALGRHMGGRMELMLDPACHLRTFADALAVGRACDDAGFFWYEDPFRDTGVSAIAHRKLRELIRTPLLITEHVRGIEPKLDFAVANATDFLRADPEYDLGITGMMKIAHAAEAMGLDVEIHGSGPAHRHCMSAIRNTNFYEVALVGPKMANPLPPVYVCGYTDNLEGVGEDGCFPVPTGDGLGVEYDWDFIARHRTNLHEYCE</sequence>
<feature type="domain" description="Mandelate racemase/muconate lactonizing enzyme C-terminal" evidence="4">
    <location>
        <begin position="88"/>
        <end position="189"/>
    </location>
</feature>
<dbReference type="EC" id="4.2.1.40" evidence="3"/>
<dbReference type="InterPro" id="IPR036849">
    <property type="entry name" value="Enolase-like_C_sf"/>
</dbReference>
<dbReference type="SUPFAM" id="SSF54826">
    <property type="entry name" value="Enolase N-terminal domain-like"/>
    <property type="match status" value="1"/>
</dbReference>
<evidence type="ECO:0000256" key="2">
    <source>
        <dbReference type="ARBA" id="ARBA00005183"/>
    </source>
</evidence>
<dbReference type="SMART" id="SM00922">
    <property type="entry name" value="MR_MLE"/>
    <property type="match status" value="1"/>
</dbReference>
<accession>A0ABS7MH87</accession>
<comment type="catalytic activity">
    <reaction evidence="1">
        <text>D-glucarate = 5-dehydro-4-deoxy-D-glucarate + H2O</text>
        <dbReference type="Rhea" id="RHEA:14573"/>
        <dbReference type="ChEBI" id="CHEBI:15377"/>
        <dbReference type="ChEBI" id="CHEBI:30612"/>
        <dbReference type="ChEBI" id="CHEBI:42819"/>
        <dbReference type="EC" id="4.2.1.40"/>
    </reaction>
</comment>
<evidence type="ECO:0000259" key="4">
    <source>
        <dbReference type="SMART" id="SM00922"/>
    </source>
</evidence>
<dbReference type="InterPro" id="IPR029017">
    <property type="entry name" value="Enolase-like_N"/>
</dbReference>
<evidence type="ECO:0000256" key="3">
    <source>
        <dbReference type="ARBA" id="ARBA00011973"/>
    </source>
</evidence>
<name>A0ABS7MH87_9SPHN</name>
<evidence type="ECO:0000256" key="1">
    <source>
        <dbReference type="ARBA" id="ARBA00001426"/>
    </source>
</evidence>
<comment type="caution">
    <text evidence="5">The sequence shown here is derived from an EMBL/GenBank/DDBJ whole genome shotgun (WGS) entry which is preliminary data.</text>
</comment>
<reference evidence="5" key="1">
    <citation type="submission" date="2021-08" db="EMBL/GenBank/DDBJ databases">
        <title>Sphingopyxis panaciterrulae sp. nov., isolated from the surface water of the Yellow Sea.</title>
        <authorList>
            <person name="Gao Z."/>
            <person name="Zhang D."/>
            <person name="Zhang A."/>
        </authorList>
    </citation>
    <scope>NUCLEOTIDE SEQUENCE</scope>
    <source>
        <strain evidence="5">XHP0097</strain>
    </source>
</reference>